<protein>
    <submittedName>
        <fullName evidence="2">Uncharacterized protein</fullName>
    </submittedName>
</protein>
<gene>
    <name evidence="2" type="ORF">DesU5LDRAFT_2561</name>
</gene>
<proteinExistence type="predicted"/>
<keyword evidence="1" id="KW-1133">Transmembrane helix</keyword>
<dbReference type="eggNOG" id="ENOG5033D1Q">
    <property type="taxonomic scope" value="Bacteria"/>
</dbReference>
<dbReference type="EMBL" id="JH600068">
    <property type="protein sequence ID" value="EIG54217.1"/>
    <property type="molecule type" value="Genomic_DNA"/>
</dbReference>
<accession>I2Q361</accession>
<dbReference type="AlphaFoldDB" id="I2Q361"/>
<dbReference type="STRING" id="596152.DesU5LDRAFT_2561"/>
<dbReference type="HOGENOM" id="CLU_174650_0_0_7"/>
<organism evidence="2">
    <name type="scientific">Desulfovibrio sp. U5L</name>
    <dbReference type="NCBI Taxonomy" id="596152"/>
    <lineage>
        <taxon>Bacteria</taxon>
        <taxon>Pseudomonadati</taxon>
        <taxon>Thermodesulfobacteriota</taxon>
        <taxon>Desulfovibrionia</taxon>
        <taxon>Desulfovibrionales</taxon>
        <taxon>Desulfovibrionaceae</taxon>
        <taxon>Desulfovibrio</taxon>
    </lineage>
</organism>
<evidence type="ECO:0000313" key="2">
    <source>
        <dbReference type="EMBL" id="EIG54217.1"/>
    </source>
</evidence>
<dbReference type="OrthoDB" id="5458882at2"/>
<feature type="transmembrane region" description="Helical" evidence="1">
    <location>
        <begin position="65"/>
        <end position="84"/>
    </location>
</feature>
<reference evidence="2" key="1">
    <citation type="submission" date="2011-11" db="EMBL/GenBank/DDBJ databases">
        <title>Improved High-Quality Draft sequence of Desulfovibrio sp. U5L.</title>
        <authorList>
            <consortium name="US DOE Joint Genome Institute"/>
            <person name="Lucas S."/>
            <person name="Han J."/>
            <person name="Lapidus A."/>
            <person name="Cheng J.-F."/>
            <person name="Goodwin L."/>
            <person name="Pitluck S."/>
            <person name="Peters L."/>
            <person name="Ovchinnikova G."/>
            <person name="Held B."/>
            <person name="Detter J.C."/>
            <person name="Han C."/>
            <person name="Tapia R."/>
            <person name="Land M."/>
            <person name="Hauser L."/>
            <person name="Kyrpides N."/>
            <person name="Ivanova N."/>
            <person name="Pagani I."/>
            <person name="Gabster J."/>
            <person name="Walker C."/>
            <person name="Stolyar S."/>
            <person name="Stahl D."/>
            <person name="Arkin A."/>
            <person name="Dehal P."/>
            <person name="Hazen T."/>
            <person name="Woyke T."/>
        </authorList>
    </citation>
    <scope>NUCLEOTIDE SEQUENCE [LARGE SCALE GENOMIC DNA]</scope>
    <source>
        <strain evidence="2">U5L</strain>
    </source>
</reference>
<keyword evidence="1" id="KW-0472">Membrane</keyword>
<keyword evidence="1" id="KW-0812">Transmembrane</keyword>
<sequence length="92" mass="10097">MTLLFDQSKAIEKALGEEAAKPVIEAFQTSDQRVMAALLAEVATKADLERLRGDMNARFARLENMVKVLIGLTALAVAFFSPVAEKLLTFLK</sequence>
<evidence type="ECO:0000256" key="1">
    <source>
        <dbReference type="SAM" id="Phobius"/>
    </source>
</evidence>
<name>I2Q361_9BACT</name>